<keyword evidence="3" id="KW-1185">Reference proteome</keyword>
<protein>
    <recommendedName>
        <fullName evidence="4">Sestrin-1</fullName>
    </recommendedName>
</protein>
<dbReference type="InterPro" id="IPR006730">
    <property type="entry name" value="Sestrin"/>
</dbReference>
<gene>
    <name evidence="2" type="ORF">SARC_08091</name>
</gene>
<organism evidence="2 3">
    <name type="scientific">Sphaeroforma arctica JP610</name>
    <dbReference type="NCBI Taxonomy" id="667725"/>
    <lineage>
        <taxon>Eukaryota</taxon>
        <taxon>Ichthyosporea</taxon>
        <taxon>Ichthyophonida</taxon>
        <taxon>Sphaeroforma</taxon>
    </lineage>
</organism>
<dbReference type="AlphaFoldDB" id="A0A0L0FUA9"/>
<dbReference type="OrthoDB" id="337464at2759"/>
<sequence>MSELAQIGVIFTHYHSLCGIVYGLGLTPELDSVGGYFLESRASNGASNSSNNHTQPHANGNTHPHAQGSVPGHGQYVDDLSVNSQDSLVWAPRTAELLNEGGRGSGEDEGEDMDCVESEEAQNEGDARRMDAFTNSETLYDEIKSEDTDRLSMDTRVGDGWPCAHEDFDQKQHSPLRIQDYSWQDQAFSTLNGFLGGVAQLFDDEFKVAIEMTDNHLGLSQVDTTRFRRAIWFYIHRTCGILHDDYDYSEVNKLVERPLKSFIKRITCYPKTTTMKDFLGCRAGLRDAETVHISILATEARKQAELLFFLRALAEYMNS</sequence>
<dbReference type="EMBL" id="KQ242291">
    <property type="protein sequence ID" value="KNC79513.1"/>
    <property type="molecule type" value="Genomic_DNA"/>
</dbReference>
<feature type="compositionally biased region" description="Polar residues" evidence="1">
    <location>
        <begin position="53"/>
        <end position="64"/>
    </location>
</feature>
<reference evidence="2 3" key="1">
    <citation type="submission" date="2011-02" db="EMBL/GenBank/DDBJ databases">
        <title>The Genome Sequence of Sphaeroforma arctica JP610.</title>
        <authorList>
            <consortium name="The Broad Institute Genome Sequencing Platform"/>
            <person name="Russ C."/>
            <person name="Cuomo C."/>
            <person name="Young S.K."/>
            <person name="Zeng Q."/>
            <person name="Gargeya S."/>
            <person name="Alvarado L."/>
            <person name="Berlin A."/>
            <person name="Chapman S.B."/>
            <person name="Chen Z."/>
            <person name="Freedman E."/>
            <person name="Gellesch M."/>
            <person name="Goldberg J."/>
            <person name="Griggs A."/>
            <person name="Gujja S."/>
            <person name="Heilman E."/>
            <person name="Heiman D."/>
            <person name="Howarth C."/>
            <person name="Mehta T."/>
            <person name="Neiman D."/>
            <person name="Pearson M."/>
            <person name="Roberts A."/>
            <person name="Saif S."/>
            <person name="Shea T."/>
            <person name="Shenoy N."/>
            <person name="Sisk P."/>
            <person name="Stolte C."/>
            <person name="Sykes S."/>
            <person name="White J."/>
            <person name="Yandava C."/>
            <person name="Burger G."/>
            <person name="Gray M.W."/>
            <person name="Holland P.W.H."/>
            <person name="King N."/>
            <person name="Lang F.B.F."/>
            <person name="Roger A.J."/>
            <person name="Ruiz-Trillo I."/>
            <person name="Haas B."/>
            <person name="Nusbaum C."/>
            <person name="Birren B."/>
        </authorList>
    </citation>
    <scope>NUCLEOTIDE SEQUENCE [LARGE SCALE GENOMIC DNA]</scope>
    <source>
        <strain evidence="2 3">JP610</strain>
    </source>
</reference>
<dbReference type="GO" id="GO:1990253">
    <property type="term" value="P:cellular response to leucine starvation"/>
    <property type="evidence" value="ECO:0007669"/>
    <property type="project" value="TreeGrafter"/>
</dbReference>
<evidence type="ECO:0000313" key="2">
    <source>
        <dbReference type="EMBL" id="KNC79513.1"/>
    </source>
</evidence>
<feature type="region of interest" description="Disordered" evidence="1">
    <location>
        <begin position="43"/>
        <end position="78"/>
    </location>
</feature>
<dbReference type="Proteomes" id="UP000054560">
    <property type="component" value="Unassembled WGS sequence"/>
</dbReference>
<proteinExistence type="predicted"/>
<dbReference type="STRING" id="667725.A0A0L0FUA9"/>
<dbReference type="GO" id="GO:1904262">
    <property type="term" value="P:negative regulation of TORC1 signaling"/>
    <property type="evidence" value="ECO:0007669"/>
    <property type="project" value="TreeGrafter"/>
</dbReference>
<evidence type="ECO:0008006" key="4">
    <source>
        <dbReference type="Google" id="ProtNLM"/>
    </source>
</evidence>
<dbReference type="GO" id="GO:0070728">
    <property type="term" value="F:L-leucine binding"/>
    <property type="evidence" value="ECO:0007669"/>
    <property type="project" value="TreeGrafter"/>
</dbReference>
<dbReference type="GeneID" id="25908595"/>
<name>A0A0L0FUA9_9EUKA</name>
<dbReference type="GO" id="GO:0071233">
    <property type="term" value="P:cellular response to L-leucine"/>
    <property type="evidence" value="ECO:0007669"/>
    <property type="project" value="TreeGrafter"/>
</dbReference>
<dbReference type="GO" id="GO:0005634">
    <property type="term" value="C:nucleus"/>
    <property type="evidence" value="ECO:0007669"/>
    <property type="project" value="InterPro"/>
</dbReference>
<dbReference type="Pfam" id="PF04636">
    <property type="entry name" value="PA26"/>
    <property type="match status" value="1"/>
</dbReference>
<dbReference type="RefSeq" id="XP_014153415.1">
    <property type="nucleotide sequence ID" value="XM_014297940.1"/>
</dbReference>
<dbReference type="PANTHER" id="PTHR12474:SF0">
    <property type="entry name" value="SESTRIN HOMOLOG"/>
    <property type="match status" value="1"/>
</dbReference>
<dbReference type="eggNOG" id="KOG3746">
    <property type="taxonomic scope" value="Eukaryota"/>
</dbReference>
<feature type="compositionally biased region" description="Low complexity" evidence="1">
    <location>
        <begin position="43"/>
        <end position="52"/>
    </location>
</feature>
<evidence type="ECO:0000313" key="3">
    <source>
        <dbReference type="Proteomes" id="UP000054560"/>
    </source>
</evidence>
<accession>A0A0L0FUA9</accession>
<evidence type="ECO:0000256" key="1">
    <source>
        <dbReference type="SAM" id="MobiDB-lite"/>
    </source>
</evidence>
<dbReference type="GO" id="GO:0016239">
    <property type="term" value="P:positive regulation of macroautophagy"/>
    <property type="evidence" value="ECO:0007669"/>
    <property type="project" value="TreeGrafter"/>
</dbReference>
<dbReference type="GO" id="GO:0016684">
    <property type="term" value="F:oxidoreductase activity, acting on peroxide as acceptor"/>
    <property type="evidence" value="ECO:0007669"/>
    <property type="project" value="TreeGrafter"/>
</dbReference>
<dbReference type="PANTHER" id="PTHR12474">
    <property type="entry name" value="P53 REGULATED PA26 NUCLEAR PROTEIN SESTRIN"/>
    <property type="match status" value="1"/>
</dbReference>
<dbReference type="GO" id="GO:1901031">
    <property type="term" value="P:regulation of response to reactive oxygen species"/>
    <property type="evidence" value="ECO:0007669"/>
    <property type="project" value="InterPro"/>
</dbReference>